<organism evidence="1 2">
    <name type="scientific">Zalaria obscura</name>
    <dbReference type="NCBI Taxonomy" id="2024903"/>
    <lineage>
        <taxon>Eukaryota</taxon>
        <taxon>Fungi</taxon>
        <taxon>Dikarya</taxon>
        <taxon>Ascomycota</taxon>
        <taxon>Pezizomycotina</taxon>
        <taxon>Dothideomycetes</taxon>
        <taxon>Dothideomycetidae</taxon>
        <taxon>Dothideales</taxon>
        <taxon>Zalariaceae</taxon>
        <taxon>Zalaria</taxon>
    </lineage>
</organism>
<keyword evidence="2" id="KW-1185">Reference proteome</keyword>
<gene>
    <name evidence="1" type="ORF">M8818_001817</name>
</gene>
<proteinExistence type="predicted"/>
<protein>
    <submittedName>
        <fullName evidence="1">Uncharacterized protein</fullName>
    </submittedName>
</protein>
<evidence type="ECO:0000313" key="1">
    <source>
        <dbReference type="EMBL" id="KAK8216854.1"/>
    </source>
</evidence>
<reference evidence="1" key="1">
    <citation type="submission" date="2024-02" db="EMBL/GenBank/DDBJ databases">
        <title>Metagenome Assembled Genome of Zalaria obscura JY119.</title>
        <authorList>
            <person name="Vighnesh L."/>
            <person name="Jagadeeshwari U."/>
            <person name="Venkata Ramana C."/>
            <person name="Sasikala C."/>
        </authorList>
    </citation>
    <scope>NUCLEOTIDE SEQUENCE</scope>
    <source>
        <strain evidence="1">JY119</strain>
    </source>
</reference>
<comment type="caution">
    <text evidence="1">The sequence shown here is derived from an EMBL/GenBank/DDBJ whole genome shotgun (WGS) entry which is preliminary data.</text>
</comment>
<dbReference type="Proteomes" id="UP001320706">
    <property type="component" value="Unassembled WGS sequence"/>
</dbReference>
<dbReference type="EMBL" id="JAMKPW020000007">
    <property type="protein sequence ID" value="KAK8216854.1"/>
    <property type="molecule type" value="Genomic_DNA"/>
</dbReference>
<name>A0ACC3SK43_9PEZI</name>
<sequence length="153" mass="16630">MMSHVIAVEKGVRGVAGPGVSRAHISHVVQYDDFLPARPESCKACDTPNEDATLGTADLRAHSFFGCRVESVTLRSGRPGSIQNQFRVNAGSPRLTEIGFRINSETSYNAAVHTKPDLQPPGFLPRKPNSQRCRKLPHGSRPSTSNIQAGQLR</sequence>
<evidence type="ECO:0000313" key="2">
    <source>
        <dbReference type="Proteomes" id="UP001320706"/>
    </source>
</evidence>
<accession>A0ACC3SK43</accession>